<organism evidence="2 3">
    <name type="scientific">Lentzea rhizosphaerae</name>
    <dbReference type="NCBI Taxonomy" id="2041025"/>
    <lineage>
        <taxon>Bacteria</taxon>
        <taxon>Bacillati</taxon>
        <taxon>Actinomycetota</taxon>
        <taxon>Actinomycetes</taxon>
        <taxon>Pseudonocardiales</taxon>
        <taxon>Pseudonocardiaceae</taxon>
        <taxon>Lentzea</taxon>
    </lineage>
</organism>
<dbReference type="EMBL" id="JBHRZI010000027">
    <property type="protein sequence ID" value="MFC3895998.1"/>
    <property type="molecule type" value="Genomic_DNA"/>
</dbReference>
<name>A0ABV8C1V6_9PSEU</name>
<accession>A0ABV8C1V6</accession>
<keyword evidence="3" id="KW-1185">Reference proteome</keyword>
<dbReference type="RefSeq" id="WP_382377522.1">
    <property type="nucleotide sequence ID" value="NZ_JBHRZI010000027.1"/>
</dbReference>
<evidence type="ECO:0000313" key="2">
    <source>
        <dbReference type="EMBL" id="MFC3895998.1"/>
    </source>
</evidence>
<gene>
    <name evidence="2" type="ORF">ACFOWZ_31370</name>
</gene>
<comment type="caution">
    <text evidence="2">The sequence shown here is derived from an EMBL/GenBank/DDBJ whole genome shotgun (WGS) entry which is preliminary data.</text>
</comment>
<sequence>MSALRKAHELFVCTKTVLPFVRPMIAGSWRRCATARVSCDDRRLPPARMGADELADYRAQHPLAPVLPVFDALLRDPADDCGHVFAISDAGGTLLWVRGRTGALDRAERMNFAEGVGWSESSAGTNAPGTALVLRQPVQVFSAEHYNEVVHPWSCSAAPIRDPGSGRIVGVVDITGDESAASPYALALVRAAAVAAETELIGRGKKTRPGVRIRALGRDEAVLEVDGHVRTLSPRHSEILVVLALAQGGRSAGRLAVDLSEVDLGMSTVRAEMSRLRAVLGDELLDSRPYALCRPVSADFTVMSTLLAEGRVHDAMAIYDGPLLPSSEAPFVREHRTALEQQLRGAVLASGDARLLRRWVSAGWGAADVTAWQALATQLPRGSAAHGAAAARARGLVDEPA</sequence>
<dbReference type="InterPro" id="IPR003018">
    <property type="entry name" value="GAF"/>
</dbReference>
<evidence type="ECO:0000259" key="1">
    <source>
        <dbReference type="Pfam" id="PF01590"/>
    </source>
</evidence>
<dbReference type="Proteomes" id="UP001595690">
    <property type="component" value="Unassembled WGS sequence"/>
</dbReference>
<reference evidence="3" key="1">
    <citation type="journal article" date="2019" name="Int. J. Syst. Evol. Microbiol.">
        <title>The Global Catalogue of Microorganisms (GCM) 10K type strain sequencing project: providing services to taxonomists for standard genome sequencing and annotation.</title>
        <authorList>
            <consortium name="The Broad Institute Genomics Platform"/>
            <consortium name="The Broad Institute Genome Sequencing Center for Infectious Disease"/>
            <person name="Wu L."/>
            <person name="Ma J."/>
        </authorList>
    </citation>
    <scope>NUCLEOTIDE SEQUENCE [LARGE SCALE GENOMIC DNA]</scope>
    <source>
        <strain evidence="3">CGMCC 4.7405</strain>
    </source>
</reference>
<dbReference type="Pfam" id="PF01590">
    <property type="entry name" value="GAF"/>
    <property type="match status" value="1"/>
</dbReference>
<protein>
    <submittedName>
        <fullName evidence="2">GAF domain-containing protein</fullName>
    </submittedName>
</protein>
<dbReference type="InterPro" id="IPR029016">
    <property type="entry name" value="GAF-like_dom_sf"/>
</dbReference>
<proteinExistence type="predicted"/>
<evidence type="ECO:0000313" key="3">
    <source>
        <dbReference type="Proteomes" id="UP001595690"/>
    </source>
</evidence>
<feature type="domain" description="GAF" evidence="1">
    <location>
        <begin position="103"/>
        <end position="199"/>
    </location>
</feature>
<dbReference type="Gene3D" id="3.30.450.40">
    <property type="match status" value="1"/>
</dbReference>